<reference evidence="2" key="1">
    <citation type="submission" date="2024-02" db="EMBL/GenBank/DDBJ databases">
        <authorList>
            <consortium name="ELIXIR-Norway"/>
            <consortium name="Elixir Norway"/>
        </authorList>
    </citation>
    <scope>NUCLEOTIDE SEQUENCE</scope>
</reference>
<accession>A0ABP0V7I6</accession>
<proteinExistence type="predicted"/>
<name>A0ABP0V7I6_9BRYO</name>
<keyword evidence="3" id="KW-1185">Reference proteome</keyword>
<evidence type="ECO:0000313" key="2">
    <source>
        <dbReference type="EMBL" id="CAK9250384.1"/>
    </source>
</evidence>
<comment type="caution">
    <text evidence="2">The sequence shown here is derived from an EMBL/GenBank/DDBJ whole genome shotgun (WGS) entry which is preliminary data.</text>
</comment>
<dbReference type="EMBL" id="CAXAQS010000162">
    <property type="protein sequence ID" value="CAK9250384.1"/>
    <property type="molecule type" value="Genomic_DNA"/>
</dbReference>
<gene>
    <name evidence="2" type="ORF">CSSPJE1EN1_LOCUS25762</name>
</gene>
<evidence type="ECO:0000313" key="3">
    <source>
        <dbReference type="Proteomes" id="UP001497444"/>
    </source>
</evidence>
<organism evidence="2 3">
    <name type="scientific">Sphagnum jensenii</name>
    <dbReference type="NCBI Taxonomy" id="128206"/>
    <lineage>
        <taxon>Eukaryota</taxon>
        <taxon>Viridiplantae</taxon>
        <taxon>Streptophyta</taxon>
        <taxon>Embryophyta</taxon>
        <taxon>Bryophyta</taxon>
        <taxon>Sphagnophytina</taxon>
        <taxon>Sphagnopsida</taxon>
        <taxon>Sphagnales</taxon>
        <taxon>Sphagnaceae</taxon>
        <taxon>Sphagnum</taxon>
    </lineage>
</organism>
<evidence type="ECO:0008006" key="4">
    <source>
        <dbReference type="Google" id="ProtNLM"/>
    </source>
</evidence>
<evidence type="ECO:0000256" key="1">
    <source>
        <dbReference type="SAM" id="MobiDB-lite"/>
    </source>
</evidence>
<sequence length="213" mass="23054">MAGTQKPPKPLISISRRTITPGYSNIAPDTSLEDIKEKAAVQDRVGLGNRREDATGLGGPSRQQVSLSTKQQHWVHASEATVDPTYIRYTPNPNAPGYVLPSLRLHYNSGTGRRMHGSTEQRIIRMGRRRWTLWSHQAQAQESAQRAALAPYPGTALPAAQVDGGGPAGLEGAALYLQLEECARLHHSSRQAPGGRRAGPAGGHHQQPVRNAE</sequence>
<dbReference type="Proteomes" id="UP001497444">
    <property type="component" value="Unassembled WGS sequence"/>
</dbReference>
<protein>
    <recommendedName>
        <fullName evidence="4">Zasp-like motif domain-containing protein</fullName>
    </recommendedName>
</protein>
<feature type="region of interest" description="Disordered" evidence="1">
    <location>
        <begin position="186"/>
        <end position="213"/>
    </location>
</feature>